<dbReference type="PANTHER" id="PTHR43162">
    <property type="match status" value="1"/>
</dbReference>
<dbReference type="SUPFAM" id="SSF51735">
    <property type="entry name" value="NAD(P)-binding Rossmann-fold domains"/>
    <property type="match status" value="1"/>
</dbReference>
<dbReference type="RefSeq" id="WP_203738503.1">
    <property type="nucleotide sequence ID" value="NZ_BAAAUC010000008.1"/>
</dbReference>
<feature type="domain" description="NmrA-like" evidence="1">
    <location>
        <begin position="3"/>
        <end position="227"/>
    </location>
</feature>
<proteinExistence type="predicted"/>
<comment type="caution">
    <text evidence="2">The sequence shown here is derived from an EMBL/GenBank/DDBJ whole genome shotgun (WGS) entry which is preliminary data.</text>
</comment>
<accession>A0A919IER9</accession>
<protein>
    <submittedName>
        <fullName evidence="2">NAD(P)-dependent oxidoreductase</fullName>
    </submittedName>
</protein>
<evidence type="ECO:0000313" key="2">
    <source>
        <dbReference type="EMBL" id="GID63026.1"/>
    </source>
</evidence>
<dbReference type="Gene3D" id="3.90.25.10">
    <property type="entry name" value="UDP-galactose 4-epimerase, domain 1"/>
    <property type="match status" value="1"/>
</dbReference>
<dbReference type="EMBL" id="BOMH01000007">
    <property type="protein sequence ID" value="GID63026.1"/>
    <property type="molecule type" value="Genomic_DNA"/>
</dbReference>
<evidence type="ECO:0000259" key="1">
    <source>
        <dbReference type="Pfam" id="PF05368"/>
    </source>
</evidence>
<evidence type="ECO:0000313" key="3">
    <source>
        <dbReference type="Proteomes" id="UP000619479"/>
    </source>
</evidence>
<organism evidence="2 3">
    <name type="scientific">Actinoplanes cyaneus</name>
    <dbReference type="NCBI Taxonomy" id="52696"/>
    <lineage>
        <taxon>Bacteria</taxon>
        <taxon>Bacillati</taxon>
        <taxon>Actinomycetota</taxon>
        <taxon>Actinomycetes</taxon>
        <taxon>Micromonosporales</taxon>
        <taxon>Micromonosporaceae</taxon>
        <taxon>Actinoplanes</taxon>
    </lineage>
</organism>
<reference evidence="2" key="1">
    <citation type="submission" date="2021-01" db="EMBL/GenBank/DDBJ databases">
        <title>Whole genome shotgun sequence of Actinoplanes cyaneus NBRC 14990.</title>
        <authorList>
            <person name="Komaki H."/>
            <person name="Tamura T."/>
        </authorList>
    </citation>
    <scope>NUCLEOTIDE SEQUENCE</scope>
    <source>
        <strain evidence="2">NBRC 14990</strain>
    </source>
</reference>
<dbReference type="CDD" id="cd05269">
    <property type="entry name" value="TMR_SDR_a"/>
    <property type="match status" value="1"/>
</dbReference>
<dbReference type="Pfam" id="PF05368">
    <property type="entry name" value="NmrA"/>
    <property type="match status" value="1"/>
</dbReference>
<dbReference type="AlphaFoldDB" id="A0A919IER9"/>
<dbReference type="InterPro" id="IPR051604">
    <property type="entry name" value="Ergot_Alk_Oxidoreductase"/>
</dbReference>
<dbReference type="InterPro" id="IPR036291">
    <property type="entry name" value="NAD(P)-bd_dom_sf"/>
</dbReference>
<dbReference type="Gene3D" id="3.40.50.720">
    <property type="entry name" value="NAD(P)-binding Rossmann-like Domain"/>
    <property type="match status" value="1"/>
</dbReference>
<sequence length="295" mass="30582">MTRILVTGATGAVGAHVVRALQDHSADITVLVRDPATAKTRLGDVRLAPGDFDDPGSLRRALSGVERVYLSAADGPRKVAHETAVIDAAAEAGVQRIVKLSAMHADPASTLPAYRWHGEIEEHLRRSPVPAVILRPAFFMTNLLMVAAGVASTGLLHAPTDGRPVAMIDIRDIAETAAVTLLADGHTGRTYDLTGPSAITFADVAAALTDATGSPVRSVDLTGEQARPRFEGNGLPDWLAAHLAGVFGVIRAGGFATTTGHVEAITGHPARGIAAFTRDFAAAFTPPAVPAGQHG</sequence>
<keyword evidence="3" id="KW-1185">Reference proteome</keyword>
<dbReference type="PANTHER" id="PTHR43162:SF1">
    <property type="entry name" value="PRESTALK A DIFFERENTIATION PROTEIN A"/>
    <property type="match status" value="1"/>
</dbReference>
<gene>
    <name evidence="2" type="ORF">Acy02nite_09070</name>
</gene>
<name>A0A919IER9_9ACTN</name>
<dbReference type="InterPro" id="IPR008030">
    <property type="entry name" value="NmrA-like"/>
</dbReference>
<dbReference type="Proteomes" id="UP000619479">
    <property type="component" value="Unassembled WGS sequence"/>
</dbReference>